<gene>
    <name evidence="2" type="ORF">ZT3D7_G45</name>
</gene>
<dbReference type="EMBL" id="LT853692">
    <property type="protein sequence ID" value="SMQ44901.1"/>
    <property type="molecule type" value="Genomic_DNA"/>
</dbReference>
<name>A0A1X7RCE4_ZYMT9</name>
<organism evidence="2 3">
    <name type="scientific">Zymoseptoria tritici (strain ST99CH_3D7)</name>
    <dbReference type="NCBI Taxonomy" id="1276538"/>
    <lineage>
        <taxon>Eukaryota</taxon>
        <taxon>Fungi</taxon>
        <taxon>Dikarya</taxon>
        <taxon>Ascomycota</taxon>
        <taxon>Pezizomycotina</taxon>
        <taxon>Dothideomycetes</taxon>
        <taxon>Dothideomycetidae</taxon>
        <taxon>Mycosphaerellales</taxon>
        <taxon>Mycosphaerellaceae</taxon>
        <taxon>Zymoseptoria</taxon>
    </lineage>
</organism>
<reference evidence="2 3" key="1">
    <citation type="submission" date="2016-06" db="EMBL/GenBank/DDBJ databases">
        <authorList>
            <person name="Kjaerup R.B."/>
            <person name="Dalgaard T.S."/>
            <person name="Juul-Madsen H.R."/>
        </authorList>
    </citation>
    <scope>NUCLEOTIDE SEQUENCE [LARGE SCALE GENOMIC DNA]</scope>
</reference>
<dbReference type="AlphaFoldDB" id="A0A1X7RCE4"/>
<accession>A0A1X7RCE4</accession>
<evidence type="ECO:0000313" key="3">
    <source>
        <dbReference type="Proteomes" id="UP000215127"/>
    </source>
</evidence>
<dbReference type="Proteomes" id="UP000215127">
    <property type="component" value="Chromosome 1"/>
</dbReference>
<protein>
    <submittedName>
        <fullName evidence="2">Uncharacterized protein</fullName>
    </submittedName>
</protein>
<feature type="compositionally biased region" description="Polar residues" evidence="1">
    <location>
        <begin position="1"/>
        <end position="10"/>
    </location>
</feature>
<feature type="region of interest" description="Disordered" evidence="1">
    <location>
        <begin position="1"/>
        <end position="31"/>
    </location>
</feature>
<sequence>MSNNTASQGQGADDLIATANAGPTNDSAQLKAAQDDITRLRAQVDQLKEDTVEKEQRKAEIARLEGGNGRLKAYIVHLKQYTTELEEYGAQWKEYAGRLRFMGDVYLNRCLVLIGILQRSFQE</sequence>
<evidence type="ECO:0000256" key="1">
    <source>
        <dbReference type="SAM" id="MobiDB-lite"/>
    </source>
</evidence>
<proteinExistence type="predicted"/>
<keyword evidence="3" id="KW-1185">Reference proteome</keyword>
<evidence type="ECO:0000313" key="2">
    <source>
        <dbReference type="EMBL" id="SMQ44901.1"/>
    </source>
</evidence>